<evidence type="ECO:0000256" key="1">
    <source>
        <dbReference type="ARBA" id="ARBA00001971"/>
    </source>
</evidence>
<keyword evidence="6" id="KW-0349">Heme</keyword>
<keyword evidence="3 6" id="KW-0479">Metal-binding</keyword>
<organism evidence="7 8">
    <name type="scientific">Sclerotinia trifoliorum</name>
    <dbReference type="NCBI Taxonomy" id="28548"/>
    <lineage>
        <taxon>Eukaryota</taxon>
        <taxon>Fungi</taxon>
        <taxon>Dikarya</taxon>
        <taxon>Ascomycota</taxon>
        <taxon>Pezizomycotina</taxon>
        <taxon>Leotiomycetes</taxon>
        <taxon>Helotiales</taxon>
        <taxon>Sclerotiniaceae</taxon>
        <taxon>Sclerotinia</taxon>
    </lineage>
</organism>
<feature type="binding site" description="axial binding residue" evidence="6">
    <location>
        <position position="231"/>
    </location>
    <ligand>
        <name>heme</name>
        <dbReference type="ChEBI" id="CHEBI:30413"/>
    </ligand>
    <ligandPart>
        <name>Fe</name>
        <dbReference type="ChEBI" id="CHEBI:18248"/>
    </ligandPart>
</feature>
<evidence type="ECO:0000256" key="6">
    <source>
        <dbReference type="PIRSR" id="PIRSR602403-1"/>
    </source>
</evidence>
<dbReference type="PANTHER" id="PTHR47582:SF1">
    <property type="entry name" value="P450, PUTATIVE (EUROFUNG)-RELATED"/>
    <property type="match status" value="1"/>
</dbReference>
<dbReference type="Proteomes" id="UP000624404">
    <property type="component" value="Unassembled WGS sequence"/>
</dbReference>
<dbReference type="GO" id="GO:0020037">
    <property type="term" value="F:heme binding"/>
    <property type="evidence" value="ECO:0007669"/>
    <property type="project" value="InterPro"/>
</dbReference>
<reference evidence="7" key="1">
    <citation type="submission" date="2020-10" db="EMBL/GenBank/DDBJ databases">
        <authorList>
            <person name="Kusch S."/>
        </authorList>
    </citation>
    <scope>NUCLEOTIDE SEQUENCE</scope>
    <source>
        <strain evidence="7">SwB9</strain>
    </source>
</reference>
<proteinExistence type="inferred from homology"/>
<comment type="similarity">
    <text evidence="2">Belongs to the cytochrome P450 family.</text>
</comment>
<sequence>MIHFAAEIIQAHLGNLVNEAGHENSSIGLWAWVQHEITVATTESIYGPANPYRDAKVEAGFWDFANDSITLLLTTLLPAFLASKPIKGRAIVVEAMSLYFADGGQKMRFLKRFGNRLEQWQPPNNCLKQIVLQSKINLRKLKDVSILFSAQQEALRFRATGSGPRMVMEDMIVGDNQYLLKKGSIVIIANKALHFDEKTWGENAGSFHAGRFCGKVSGHAFRGFSGGVNSCPGRGFAMAELAALVAMLAMRFDVIPVRKTWIEPGQDLNNLSVQIAPPKRKVMVNIVTRENSSQENWCFE</sequence>
<evidence type="ECO:0000256" key="3">
    <source>
        <dbReference type="ARBA" id="ARBA00022723"/>
    </source>
</evidence>
<dbReference type="PRINTS" id="PR00465">
    <property type="entry name" value="EP450IV"/>
</dbReference>
<dbReference type="EMBL" id="CAJHIA010000009">
    <property type="protein sequence ID" value="CAD6443018.1"/>
    <property type="molecule type" value="Genomic_DNA"/>
</dbReference>
<keyword evidence="5" id="KW-0843">Virulence</keyword>
<dbReference type="InterPro" id="IPR053007">
    <property type="entry name" value="CYP450_monoxygenase_sec-met"/>
</dbReference>
<dbReference type="PANTHER" id="PTHR47582">
    <property type="entry name" value="P450, PUTATIVE (EUROFUNG)-RELATED"/>
    <property type="match status" value="1"/>
</dbReference>
<dbReference type="Gene3D" id="1.10.630.10">
    <property type="entry name" value="Cytochrome P450"/>
    <property type="match status" value="1"/>
</dbReference>
<dbReference type="OrthoDB" id="3366823at2759"/>
<evidence type="ECO:0000313" key="7">
    <source>
        <dbReference type="EMBL" id="CAD6443018.1"/>
    </source>
</evidence>
<dbReference type="InterPro" id="IPR002403">
    <property type="entry name" value="Cyt_P450_E_grp-IV"/>
</dbReference>
<dbReference type="GO" id="GO:0005506">
    <property type="term" value="F:iron ion binding"/>
    <property type="evidence" value="ECO:0007669"/>
    <property type="project" value="InterPro"/>
</dbReference>
<dbReference type="GO" id="GO:0004497">
    <property type="term" value="F:monooxygenase activity"/>
    <property type="evidence" value="ECO:0007669"/>
    <property type="project" value="InterPro"/>
</dbReference>
<dbReference type="AlphaFoldDB" id="A0A8H2VRQ5"/>
<name>A0A8H2VRQ5_9HELO</name>
<protein>
    <submittedName>
        <fullName evidence="7">F1d124c8-70e3-4456-accf-40de68c5b032</fullName>
    </submittedName>
</protein>
<comment type="caution">
    <text evidence="7">The sequence shown here is derived from an EMBL/GenBank/DDBJ whole genome shotgun (WGS) entry which is preliminary data.</text>
</comment>
<dbReference type="Pfam" id="PF00067">
    <property type="entry name" value="p450"/>
    <property type="match status" value="1"/>
</dbReference>
<keyword evidence="8" id="KW-1185">Reference proteome</keyword>
<evidence type="ECO:0000256" key="2">
    <source>
        <dbReference type="ARBA" id="ARBA00010617"/>
    </source>
</evidence>
<accession>A0A8H2VRQ5</accession>
<dbReference type="InterPro" id="IPR001128">
    <property type="entry name" value="Cyt_P450"/>
</dbReference>
<dbReference type="SUPFAM" id="SSF48264">
    <property type="entry name" value="Cytochrome P450"/>
    <property type="match status" value="1"/>
</dbReference>
<dbReference type="InterPro" id="IPR036396">
    <property type="entry name" value="Cyt_P450_sf"/>
</dbReference>
<dbReference type="GO" id="GO:0016705">
    <property type="term" value="F:oxidoreductase activity, acting on paired donors, with incorporation or reduction of molecular oxygen"/>
    <property type="evidence" value="ECO:0007669"/>
    <property type="project" value="InterPro"/>
</dbReference>
<comment type="cofactor">
    <cofactor evidence="1 6">
        <name>heme</name>
        <dbReference type="ChEBI" id="CHEBI:30413"/>
    </cofactor>
</comment>
<keyword evidence="4 6" id="KW-0408">Iron</keyword>
<evidence type="ECO:0000256" key="5">
    <source>
        <dbReference type="ARBA" id="ARBA00023026"/>
    </source>
</evidence>
<evidence type="ECO:0000256" key="4">
    <source>
        <dbReference type="ARBA" id="ARBA00023004"/>
    </source>
</evidence>
<gene>
    <name evidence="7" type="ORF">SCLTRI_LOCUS2809</name>
</gene>
<evidence type="ECO:0000313" key="8">
    <source>
        <dbReference type="Proteomes" id="UP000624404"/>
    </source>
</evidence>